<dbReference type="AlphaFoldDB" id="A0AAD7H2T5"/>
<feature type="compositionally biased region" description="Polar residues" evidence="1">
    <location>
        <begin position="215"/>
        <end position="227"/>
    </location>
</feature>
<keyword evidence="3" id="KW-1185">Reference proteome</keyword>
<evidence type="ECO:0000313" key="2">
    <source>
        <dbReference type="EMBL" id="KAJ7710879.1"/>
    </source>
</evidence>
<proteinExistence type="predicted"/>
<comment type="caution">
    <text evidence="2">The sequence shown here is derived from an EMBL/GenBank/DDBJ whole genome shotgun (WGS) entry which is preliminary data.</text>
</comment>
<gene>
    <name evidence="2" type="ORF">B0H17DRAFT_1190558</name>
</gene>
<evidence type="ECO:0000313" key="3">
    <source>
        <dbReference type="Proteomes" id="UP001221757"/>
    </source>
</evidence>
<sequence length="517" mass="56600">MIYQSWSRAGGHTTGGDPIHPTGDSRINSNNPYGEGAPHGDPFHVSAAAGPEILNQSSRFLGHGPPPRNVNARSTSLDTPRAGSFNRANAADYDTARAACVNAVTGQHTPTPSVGYHQPWLVLPRLFTIREERTQMDQMQALLQDNVEMKQRMASLKDAISPLTTFEPIRGIAALCGGRIARSRNASSRSVPPHVAQLSDNSGDNPIDPSLCGSAPSQAGTDASTDTDLAPDSVDDDGVELNVIDLSASEKRALQDWPDPTLVRTNPVTNEVYPTPFFDSDVTDPRNRALFRDVAEQMDSELKEKNCWPQGLRGSEDDPDPSWDIALIVDLANNSFRSGKKQHNETKQMESKSRGDVNRCTNCRTKRRICKSNHLAKVIAQFSAQHGLDAAFVADIINEQYLSDEVSGPEEGSGESKDGWKVRLAVAAKLPLEPATLKKLDFLQILIPSWRSGLYSTIIRKMEEFLSDGTTPHSNLTSSTLDFGVCLKWLEENRSVPAYRNKLRPGVGSCWNATKME</sequence>
<feature type="region of interest" description="Disordered" evidence="1">
    <location>
        <begin position="1"/>
        <end position="82"/>
    </location>
</feature>
<feature type="region of interest" description="Disordered" evidence="1">
    <location>
        <begin position="184"/>
        <end position="236"/>
    </location>
</feature>
<feature type="compositionally biased region" description="Basic and acidic residues" evidence="1">
    <location>
        <begin position="342"/>
        <end position="357"/>
    </location>
</feature>
<feature type="region of interest" description="Disordered" evidence="1">
    <location>
        <begin position="338"/>
        <end position="358"/>
    </location>
</feature>
<name>A0AAD7H2T5_MYCRO</name>
<protein>
    <submittedName>
        <fullName evidence="2">Uncharacterized protein</fullName>
    </submittedName>
</protein>
<organism evidence="2 3">
    <name type="scientific">Mycena rosella</name>
    <name type="common">Pink bonnet</name>
    <name type="synonym">Agaricus rosellus</name>
    <dbReference type="NCBI Taxonomy" id="1033263"/>
    <lineage>
        <taxon>Eukaryota</taxon>
        <taxon>Fungi</taxon>
        <taxon>Dikarya</taxon>
        <taxon>Basidiomycota</taxon>
        <taxon>Agaricomycotina</taxon>
        <taxon>Agaricomycetes</taxon>
        <taxon>Agaricomycetidae</taxon>
        <taxon>Agaricales</taxon>
        <taxon>Marasmiineae</taxon>
        <taxon>Mycenaceae</taxon>
        <taxon>Mycena</taxon>
    </lineage>
</organism>
<dbReference type="EMBL" id="JARKIE010000001">
    <property type="protein sequence ID" value="KAJ7710879.1"/>
    <property type="molecule type" value="Genomic_DNA"/>
</dbReference>
<evidence type="ECO:0000256" key="1">
    <source>
        <dbReference type="SAM" id="MobiDB-lite"/>
    </source>
</evidence>
<dbReference type="Proteomes" id="UP001221757">
    <property type="component" value="Unassembled WGS sequence"/>
</dbReference>
<accession>A0AAD7H2T5</accession>
<reference evidence="2" key="1">
    <citation type="submission" date="2023-03" db="EMBL/GenBank/DDBJ databases">
        <title>Massive genome expansion in bonnet fungi (Mycena s.s.) driven by repeated elements and novel gene families across ecological guilds.</title>
        <authorList>
            <consortium name="Lawrence Berkeley National Laboratory"/>
            <person name="Harder C.B."/>
            <person name="Miyauchi S."/>
            <person name="Viragh M."/>
            <person name="Kuo A."/>
            <person name="Thoen E."/>
            <person name="Andreopoulos B."/>
            <person name="Lu D."/>
            <person name="Skrede I."/>
            <person name="Drula E."/>
            <person name="Henrissat B."/>
            <person name="Morin E."/>
            <person name="Kohler A."/>
            <person name="Barry K."/>
            <person name="LaButti K."/>
            <person name="Morin E."/>
            <person name="Salamov A."/>
            <person name="Lipzen A."/>
            <person name="Mereny Z."/>
            <person name="Hegedus B."/>
            <person name="Baldrian P."/>
            <person name="Stursova M."/>
            <person name="Weitz H."/>
            <person name="Taylor A."/>
            <person name="Grigoriev I.V."/>
            <person name="Nagy L.G."/>
            <person name="Martin F."/>
            <person name="Kauserud H."/>
        </authorList>
    </citation>
    <scope>NUCLEOTIDE SEQUENCE</scope>
    <source>
        <strain evidence="2">CBHHK067</strain>
    </source>
</reference>